<dbReference type="eggNOG" id="ENOG5031AWU">
    <property type="taxonomic scope" value="Bacteria"/>
</dbReference>
<feature type="signal peptide" evidence="1">
    <location>
        <begin position="1"/>
        <end position="19"/>
    </location>
</feature>
<dbReference type="Proteomes" id="UP000030149">
    <property type="component" value="Unassembled WGS sequence"/>
</dbReference>
<accession>V6S7U2</accession>
<sequence length="129" mass="15120">MKAIKIFAAVIVLILTTSATTNKISANDKKLVGIWKGFEIEKQIKGIEKHWIVQRFSNGTYTIMFTTKENCEIETFTEKGKWWTKGDTFYEQQEDSETFESYKYSIKEGLVVHFKSITSEYEFDDYKLD</sequence>
<dbReference type="OrthoDB" id="1261513at2"/>
<reference evidence="2 3" key="2">
    <citation type="journal article" date="2015" name="Stand. Genomic Sci.">
        <title>High quality draft genomic sequence of Flavobacterium enshiense DK69(T) and comparison among Flavobacterium genomes.</title>
        <authorList>
            <person name="Zeng Z."/>
            <person name="Chen C."/>
            <person name="Du H."/>
            <person name="Wang G."/>
            <person name="Li M."/>
        </authorList>
    </citation>
    <scope>NUCLEOTIDE SEQUENCE [LARGE SCALE GENOMIC DNA]</scope>
    <source>
        <strain evidence="2 3">DK69</strain>
    </source>
</reference>
<protein>
    <recommendedName>
        <fullName evidence="4">Lipocalin-like domain-containing protein</fullName>
    </recommendedName>
</protein>
<keyword evidence="1" id="KW-0732">Signal</keyword>
<dbReference type="STRING" id="1107311.Q767_01690"/>
<proteinExistence type="predicted"/>
<organism evidence="2 3">
    <name type="scientific">Flavobacterium enshiense DK69</name>
    <dbReference type="NCBI Taxonomy" id="1107311"/>
    <lineage>
        <taxon>Bacteria</taxon>
        <taxon>Pseudomonadati</taxon>
        <taxon>Bacteroidota</taxon>
        <taxon>Flavobacteriia</taxon>
        <taxon>Flavobacteriales</taxon>
        <taxon>Flavobacteriaceae</taxon>
        <taxon>Flavobacterium</taxon>
    </lineage>
</organism>
<evidence type="ECO:0000313" key="2">
    <source>
        <dbReference type="EMBL" id="KGO97337.1"/>
    </source>
</evidence>
<dbReference type="RefSeq" id="WP_023574275.1">
    <property type="nucleotide sequence ID" value="NZ_AVCS01000015.1"/>
</dbReference>
<gene>
    <name evidence="2" type="ORF">Q767_01690</name>
</gene>
<feature type="chain" id="PRO_5004752182" description="Lipocalin-like domain-containing protein" evidence="1">
    <location>
        <begin position="20"/>
        <end position="129"/>
    </location>
</feature>
<evidence type="ECO:0000256" key="1">
    <source>
        <dbReference type="SAM" id="SignalP"/>
    </source>
</evidence>
<dbReference type="PATRIC" id="fig|1107311.3.peg.2270"/>
<dbReference type="EMBL" id="JRLZ01000001">
    <property type="protein sequence ID" value="KGO97337.1"/>
    <property type="molecule type" value="Genomic_DNA"/>
</dbReference>
<comment type="caution">
    <text evidence="2">The sequence shown here is derived from an EMBL/GenBank/DDBJ whole genome shotgun (WGS) entry which is preliminary data.</text>
</comment>
<evidence type="ECO:0000313" key="3">
    <source>
        <dbReference type="Proteomes" id="UP000030149"/>
    </source>
</evidence>
<evidence type="ECO:0008006" key="4">
    <source>
        <dbReference type="Google" id="ProtNLM"/>
    </source>
</evidence>
<keyword evidence="3" id="KW-1185">Reference proteome</keyword>
<reference evidence="3" key="1">
    <citation type="submission" date="2013-09" db="EMBL/GenBank/DDBJ databases">
        <authorList>
            <person name="Zeng Z."/>
            <person name="Chen C."/>
        </authorList>
    </citation>
    <scope>NUCLEOTIDE SEQUENCE [LARGE SCALE GENOMIC DNA]</scope>
    <source>
        <strain evidence="3">DK69</strain>
    </source>
</reference>
<name>V6S7U2_9FLAO</name>
<dbReference type="AlphaFoldDB" id="V6S7U2"/>